<name>I2GZP3_HENB6</name>
<dbReference type="GO" id="GO:0051051">
    <property type="term" value="P:negative regulation of transport"/>
    <property type="evidence" value="ECO:0007669"/>
    <property type="project" value="EnsemblFungi"/>
</dbReference>
<dbReference type="OMA" id="LWVDWEK"/>
<dbReference type="EMBL" id="HE806317">
    <property type="protein sequence ID" value="CCH59595.1"/>
    <property type="molecule type" value="Genomic_DNA"/>
</dbReference>
<proteinExistence type="predicted"/>
<dbReference type="GO" id="GO:0005739">
    <property type="term" value="C:mitochondrion"/>
    <property type="evidence" value="ECO:0007669"/>
    <property type="project" value="InterPro"/>
</dbReference>
<dbReference type="InterPro" id="IPR036249">
    <property type="entry name" value="Thioredoxin-like_sf"/>
</dbReference>
<dbReference type="Gene3D" id="3.40.30.10">
    <property type="entry name" value="Glutaredoxin"/>
    <property type="match status" value="1"/>
</dbReference>
<keyword evidence="2" id="KW-1185">Reference proteome</keyword>
<evidence type="ECO:0000313" key="1">
    <source>
        <dbReference type="EMBL" id="CCH59595.1"/>
    </source>
</evidence>
<dbReference type="AlphaFoldDB" id="I2GZP3"/>
<organism evidence="1 2">
    <name type="scientific">Henningerozyma blattae (strain ATCC 34711 / CBS 6284 / DSM 70876 / NBRC 10599 / NRRL Y-10934 / UCD 77-7)</name>
    <name type="common">Yeast</name>
    <name type="synonym">Tetrapisispora blattae</name>
    <dbReference type="NCBI Taxonomy" id="1071380"/>
    <lineage>
        <taxon>Eukaryota</taxon>
        <taxon>Fungi</taxon>
        <taxon>Dikarya</taxon>
        <taxon>Ascomycota</taxon>
        <taxon>Saccharomycotina</taxon>
        <taxon>Saccharomycetes</taxon>
        <taxon>Saccharomycetales</taxon>
        <taxon>Saccharomycetaceae</taxon>
        <taxon>Henningerozyma</taxon>
    </lineage>
</organism>
<dbReference type="FunCoup" id="I2GZP3">
    <property type="interactions" value="68"/>
</dbReference>
<dbReference type="InterPro" id="IPR012882">
    <property type="entry name" value="Fmp46"/>
</dbReference>
<dbReference type="RefSeq" id="XP_004179114.1">
    <property type="nucleotide sequence ID" value="XM_004179066.1"/>
</dbReference>
<dbReference type="GO" id="GO:0016491">
    <property type="term" value="F:oxidoreductase activity"/>
    <property type="evidence" value="ECO:0007669"/>
    <property type="project" value="InterPro"/>
</dbReference>
<dbReference type="KEGG" id="tbl:TBLA_0B07790"/>
<dbReference type="Proteomes" id="UP000002866">
    <property type="component" value="Chromosome 2"/>
</dbReference>
<reference evidence="1 2" key="1">
    <citation type="journal article" date="2011" name="Proc. Natl. Acad. Sci. U.S.A.">
        <title>Evolutionary erosion of yeast sex chromosomes by mating-type switching accidents.</title>
        <authorList>
            <person name="Gordon J.L."/>
            <person name="Armisen D."/>
            <person name="Proux-Wera E."/>
            <person name="Oheigeartaigh S.S."/>
            <person name="Byrne K.P."/>
            <person name="Wolfe K.H."/>
        </authorList>
    </citation>
    <scope>NUCLEOTIDE SEQUENCE [LARGE SCALE GENOMIC DNA]</scope>
    <source>
        <strain evidence="2">ATCC 34711 / CBS 6284 / DSM 70876 / NBRC 10599 / NRRL Y-10934 / UCD 77-7</strain>
    </source>
</reference>
<protein>
    <submittedName>
        <fullName evidence="1">Uncharacterized protein</fullName>
    </submittedName>
</protein>
<dbReference type="HOGENOM" id="CLU_1939538_0_0_1"/>
<accession>I2GZP3</accession>
<sequence length="130" mass="15415">MFRTLQQQPRVITLFGCQKILELPKINKLNDLLLKNSLEKKIDFSYSNKFPTLDQLNYMESIDSKTLKHCIPKKDELLSKEVFNPIFSLSIRECEINKNWVKDSIVWVDWEKKLMGNNLKKLISLLEQEK</sequence>
<evidence type="ECO:0000313" key="2">
    <source>
        <dbReference type="Proteomes" id="UP000002866"/>
    </source>
</evidence>
<dbReference type="OrthoDB" id="4044803at2759"/>
<dbReference type="SUPFAM" id="SSF52833">
    <property type="entry name" value="Thioredoxin-like"/>
    <property type="match status" value="1"/>
</dbReference>
<dbReference type="Pfam" id="PF07955">
    <property type="entry name" value="DUF1687"/>
    <property type="match status" value="1"/>
</dbReference>
<dbReference type="InParanoid" id="I2GZP3"/>
<dbReference type="GeneID" id="14494358"/>
<gene>
    <name evidence="1" type="primary">TBLA0B07790</name>
    <name evidence="1" type="ORF">TBLA_0B07790</name>
</gene>